<sequence length="142" mass="15236">MTTLRLSSVLCALPAVIKKLVQVYVSLHAYSQMWLMPSSHAHAPFADDGVLMEMGKLATAALADLYGTKYQVGSAAELKQPASGMSHDWAKARAGVKYAYHVDLRDAGGPYGYLLPGSQIVSTARETWQAIRAVVDNLTPGA</sequence>
<proteinExistence type="inferred from homology"/>
<evidence type="ECO:0000256" key="1">
    <source>
        <dbReference type="ARBA" id="ARBA00001947"/>
    </source>
</evidence>
<evidence type="ECO:0000256" key="3">
    <source>
        <dbReference type="PROSITE-ProRule" id="PRU01379"/>
    </source>
</evidence>
<dbReference type="SUPFAM" id="SSF53187">
    <property type="entry name" value="Zn-dependent exopeptidases"/>
    <property type="match status" value="1"/>
</dbReference>
<dbReference type="Pfam" id="PF00246">
    <property type="entry name" value="Peptidase_M14"/>
    <property type="match status" value="1"/>
</dbReference>
<comment type="similarity">
    <text evidence="2 3">Belongs to the peptidase M14 family.</text>
</comment>
<keyword evidence="6" id="KW-1185">Reference proteome</keyword>
<accession>A0A4C1T8R7</accession>
<dbReference type="PROSITE" id="PS52035">
    <property type="entry name" value="PEPTIDASE_M14"/>
    <property type="match status" value="1"/>
</dbReference>
<dbReference type="Proteomes" id="UP000299102">
    <property type="component" value="Unassembled WGS sequence"/>
</dbReference>
<dbReference type="GO" id="GO:0004181">
    <property type="term" value="F:metallocarboxypeptidase activity"/>
    <property type="evidence" value="ECO:0007669"/>
    <property type="project" value="InterPro"/>
</dbReference>
<evidence type="ECO:0000313" key="6">
    <source>
        <dbReference type="Proteomes" id="UP000299102"/>
    </source>
</evidence>
<organism evidence="5 6">
    <name type="scientific">Eumeta variegata</name>
    <name type="common">Bagworm moth</name>
    <name type="synonym">Eumeta japonica</name>
    <dbReference type="NCBI Taxonomy" id="151549"/>
    <lineage>
        <taxon>Eukaryota</taxon>
        <taxon>Metazoa</taxon>
        <taxon>Ecdysozoa</taxon>
        <taxon>Arthropoda</taxon>
        <taxon>Hexapoda</taxon>
        <taxon>Insecta</taxon>
        <taxon>Pterygota</taxon>
        <taxon>Neoptera</taxon>
        <taxon>Endopterygota</taxon>
        <taxon>Lepidoptera</taxon>
        <taxon>Glossata</taxon>
        <taxon>Ditrysia</taxon>
        <taxon>Tineoidea</taxon>
        <taxon>Psychidae</taxon>
        <taxon>Oiketicinae</taxon>
        <taxon>Eumeta</taxon>
    </lineage>
</organism>
<dbReference type="PANTHER" id="PTHR11705">
    <property type="entry name" value="PROTEASE FAMILY M14 CARBOXYPEPTIDASE A,B"/>
    <property type="match status" value="1"/>
</dbReference>
<dbReference type="Gene3D" id="3.40.630.10">
    <property type="entry name" value="Zn peptidases"/>
    <property type="match status" value="1"/>
</dbReference>
<keyword evidence="5" id="KW-0378">Hydrolase</keyword>
<reference evidence="5 6" key="1">
    <citation type="journal article" date="2019" name="Commun. Biol.">
        <title>The bagworm genome reveals a unique fibroin gene that provides high tensile strength.</title>
        <authorList>
            <person name="Kono N."/>
            <person name="Nakamura H."/>
            <person name="Ohtoshi R."/>
            <person name="Tomita M."/>
            <person name="Numata K."/>
            <person name="Arakawa K."/>
        </authorList>
    </citation>
    <scope>NUCLEOTIDE SEQUENCE [LARGE SCALE GENOMIC DNA]</scope>
</reference>
<protein>
    <submittedName>
        <fullName evidence="5">Carboxypeptidase B</fullName>
    </submittedName>
</protein>
<dbReference type="AlphaFoldDB" id="A0A4C1T8R7"/>
<name>A0A4C1T8R7_EUMVA</name>
<evidence type="ECO:0000256" key="2">
    <source>
        <dbReference type="ARBA" id="ARBA00005988"/>
    </source>
</evidence>
<comment type="cofactor">
    <cofactor evidence="1">
        <name>Zn(2+)</name>
        <dbReference type="ChEBI" id="CHEBI:29105"/>
    </cofactor>
</comment>
<dbReference type="OrthoDB" id="3626597at2759"/>
<gene>
    <name evidence="5" type="ORF">EVAR_5478_1</name>
</gene>
<keyword evidence="5" id="KW-0645">Protease</keyword>
<evidence type="ECO:0000313" key="5">
    <source>
        <dbReference type="EMBL" id="GBP10903.1"/>
    </source>
</evidence>
<feature type="domain" description="Peptidase M14" evidence="4">
    <location>
        <begin position="1"/>
        <end position="138"/>
    </location>
</feature>
<dbReference type="PANTHER" id="PTHR11705:SF133">
    <property type="entry name" value="PEPTIDASE M14 CARBOXYPEPTIDASE A DOMAIN-CONTAINING PROTEIN"/>
    <property type="match status" value="1"/>
</dbReference>
<evidence type="ECO:0000259" key="4">
    <source>
        <dbReference type="PROSITE" id="PS52035"/>
    </source>
</evidence>
<dbReference type="EMBL" id="BGZK01000043">
    <property type="protein sequence ID" value="GBP10903.1"/>
    <property type="molecule type" value="Genomic_DNA"/>
</dbReference>
<dbReference type="InterPro" id="IPR000834">
    <property type="entry name" value="Peptidase_M14"/>
</dbReference>
<comment type="caution">
    <text evidence="3">Lacks conserved residue(s) required for the propagation of feature annotation.</text>
</comment>
<comment type="caution">
    <text evidence="5">The sequence shown here is derived from an EMBL/GenBank/DDBJ whole genome shotgun (WGS) entry which is preliminary data.</text>
</comment>
<keyword evidence="5" id="KW-0121">Carboxypeptidase</keyword>
<dbReference type="GO" id="GO:0005615">
    <property type="term" value="C:extracellular space"/>
    <property type="evidence" value="ECO:0007669"/>
    <property type="project" value="TreeGrafter"/>
</dbReference>
<dbReference type="GO" id="GO:0008270">
    <property type="term" value="F:zinc ion binding"/>
    <property type="evidence" value="ECO:0007669"/>
    <property type="project" value="InterPro"/>
</dbReference>
<dbReference type="GO" id="GO:0006508">
    <property type="term" value="P:proteolysis"/>
    <property type="evidence" value="ECO:0007669"/>
    <property type="project" value="InterPro"/>
</dbReference>